<protein>
    <submittedName>
        <fullName evidence="1">DUF4817 domain-containing protein</fullName>
    </submittedName>
</protein>
<keyword evidence="2" id="KW-1185">Reference proteome</keyword>
<dbReference type="Proteomes" id="UP000887159">
    <property type="component" value="Unassembled WGS sequence"/>
</dbReference>
<evidence type="ECO:0000313" key="2">
    <source>
        <dbReference type="Proteomes" id="UP000887159"/>
    </source>
</evidence>
<gene>
    <name evidence="1" type="primary">NCL1_32708</name>
    <name evidence="1" type="ORF">TNCV_1629221</name>
</gene>
<dbReference type="AlphaFoldDB" id="A0A8X7BH43"/>
<organism evidence="1 2">
    <name type="scientific">Trichonephila clavipes</name>
    <name type="common">Golden silk orbweaver</name>
    <name type="synonym">Nephila clavipes</name>
    <dbReference type="NCBI Taxonomy" id="2585209"/>
    <lineage>
        <taxon>Eukaryota</taxon>
        <taxon>Metazoa</taxon>
        <taxon>Ecdysozoa</taxon>
        <taxon>Arthropoda</taxon>
        <taxon>Chelicerata</taxon>
        <taxon>Arachnida</taxon>
        <taxon>Araneae</taxon>
        <taxon>Araneomorphae</taxon>
        <taxon>Entelegynae</taxon>
        <taxon>Araneoidea</taxon>
        <taxon>Nephilidae</taxon>
        <taxon>Trichonephila</taxon>
    </lineage>
</organism>
<name>A0A8X7BH43_TRICX</name>
<evidence type="ECO:0000313" key="1">
    <source>
        <dbReference type="EMBL" id="GFY30948.1"/>
    </source>
</evidence>
<dbReference type="EMBL" id="BMAU01021395">
    <property type="protein sequence ID" value="GFY30948.1"/>
    <property type="molecule type" value="Genomic_DNA"/>
</dbReference>
<comment type="caution">
    <text evidence="1">The sequence shown here is derived from an EMBL/GenBank/DDBJ whole genome shotgun (WGS) entry which is preliminary data.</text>
</comment>
<proteinExistence type="predicted"/>
<sequence>MIFSQEQIAIVEFYFAIKSDFRVINAFEQKYPDETASITLLVQRLRETRSVADRKRSSKVFIMKTKVAVVETTLQRSPLKRPSVYVNIIRNFKSLLKVMKGSLGCSKMVQFVTHHGTVWRF</sequence>
<reference evidence="1" key="1">
    <citation type="submission" date="2020-08" db="EMBL/GenBank/DDBJ databases">
        <title>Multicomponent nature underlies the extraordinary mechanical properties of spider dragline silk.</title>
        <authorList>
            <person name="Kono N."/>
            <person name="Nakamura H."/>
            <person name="Mori M."/>
            <person name="Yoshida Y."/>
            <person name="Ohtoshi R."/>
            <person name="Malay A.D."/>
            <person name="Moran D.A.P."/>
            <person name="Tomita M."/>
            <person name="Numata K."/>
            <person name="Arakawa K."/>
        </authorList>
    </citation>
    <scope>NUCLEOTIDE SEQUENCE</scope>
</reference>
<accession>A0A8X7BH43</accession>